<dbReference type="NCBIfam" id="NF037995">
    <property type="entry name" value="TRAP_S1"/>
    <property type="match status" value="1"/>
</dbReference>
<dbReference type="Gene3D" id="3.40.190.170">
    <property type="entry name" value="Bacterial extracellular solute-binding protein, family 7"/>
    <property type="match status" value="1"/>
</dbReference>
<proteinExistence type="predicted"/>
<protein>
    <submittedName>
        <fullName evidence="2">Solute-binding protein</fullName>
    </submittedName>
</protein>
<reference evidence="2" key="1">
    <citation type="submission" date="2019-08" db="EMBL/GenBank/DDBJ databases">
        <authorList>
            <person name="Kucharzyk K."/>
            <person name="Murdoch R.W."/>
            <person name="Higgins S."/>
            <person name="Loffler F."/>
        </authorList>
    </citation>
    <scope>NUCLEOTIDE SEQUENCE</scope>
</reference>
<dbReference type="CDD" id="cd13675">
    <property type="entry name" value="PBP2_TRAP_SBP_like_5"/>
    <property type="match status" value="1"/>
</dbReference>
<dbReference type="GO" id="GO:0055085">
    <property type="term" value="P:transmembrane transport"/>
    <property type="evidence" value="ECO:0007669"/>
    <property type="project" value="InterPro"/>
</dbReference>
<dbReference type="GO" id="GO:0030246">
    <property type="term" value="F:carbohydrate binding"/>
    <property type="evidence" value="ECO:0007669"/>
    <property type="project" value="TreeGrafter"/>
</dbReference>
<dbReference type="GO" id="GO:0030288">
    <property type="term" value="C:outer membrane-bounded periplasmic space"/>
    <property type="evidence" value="ECO:0007669"/>
    <property type="project" value="InterPro"/>
</dbReference>
<evidence type="ECO:0000313" key="2">
    <source>
        <dbReference type="EMBL" id="MPM85340.1"/>
    </source>
</evidence>
<dbReference type="PANTHER" id="PTHR33376">
    <property type="match status" value="1"/>
</dbReference>
<accession>A0A645D744</accession>
<sequence length="244" mass="27425">MGTIDMVVSSTGPMGGFEPKMLVVDLPFLFRDREHAYKVLDGEIGKELLSTLPSKGIVGLAFWENGFRHITNSKKPINGPEDIKGLKIRTMENQVHMDSFKELGADPTPMAWSEVFTALQQKVIDGQENPIPIIYTQKIYEVQKNLALTEHFYSPSLLLMSKSKLDSLDADTQRILADTALEVAAYERGLIKEMEDKQIDELKGFGVEVTTPDKAKLQEAVAPVYKKYESQFSKELIDKIINTK</sequence>
<dbReference type="InterPro" id="IPR004682">
    <property type="entry name" value="TRAP_DctP"/>
</dbReference>
<dbReference type="EMBL" id="VSSQ01033673">
    <property type="protein sequence ID" value="MPM85340.1"/>
    <property type="molecule type" value="Genomic_DNA"/>
</dbReference>
<dbReference type="NCBIfam" id="TIGR00787">
    <property type="entry name" value="dctP"/>
    <property type="match status" value="1"/>
</dbReference>
<dbReference type="InterPro" id="IPR018389">
    <property type="entry name" value="DctP_fam"/>
</dbReference>
<dbReference type="InterPro" id="IPR038404">
    <property type="entry name" value="TRAP_DctP_sf"/>
</dbReference>
<name>A0A645D744_9ZZZZ</name>
<comment type="caution">
    <text evidence="2">The sequence shown here is derived from an EMBL/GenBank/DDBJ whole genome shotgun (WGS) entry which is preliminary data.</text>
</comment>
<dbReference type="Pfam" id="PF03480">
    <property type="entry name" value="DctP"/>
    <property type="match status" value="1"/>
</dbReference>
<dbReference type="AlphaFoldDB" id="A0A645D744"/>
<dbReference type="PANTHER" id="PTHR33376:SF18">
    <property type="entry name" value="2,3-DIKETO-L-GULONATE-BINDING PERIPLASMIC PROTEIN YIAO"/>
    <property type="match status" value="1"/>
</dbReference>
<keyword evidence="1" id="KW-0732">Signal</keyword>
<evidence type="ECO:0000256" key="1">
    <source>
        <dbReference type="ARBA" id="ARBA00022729"/>
    </source>
</evidence>
<organism evidence="2">
    <name type="scientific">bioreactor metagenome</name>
    <dbReference type="NCBI Taxonomy" id="1076179"/>
    <lineage>
        <taxon>unclassified sequences</taxon>
        <taxon>metagenomes</taxon>
        <taxon>ecological metagenomes</taxon>
    </lineage>
</organism>
<gene>
    <name evidence="2" type="ORF">SDC9_132418</name>
</gene>